<accession>A0ABX1K6G2</accession>
<organism evidence="1 2">
    <name type="scientific">Microbacterium salsuginis</name>
    <dbReference type="NCBI Taxonomy" id="2722803"/>
    <lineage>
        <taxon>Bacteria</taxon>
        <taxon>Bacillati</taxon>
        <taxon>Actinomycetota</taxon>
        <taxon>Actinomycetes</taxon>
        <taxon>Micrococcales</taxon>
        <taxon>Microbacteriaceae</taxon>
        <taxon>Microbacterium</taxon>
    </lineage>
</organism>
<evidence type="ECO:0000313" key="1">
    <source>
        <dbReference type="EMBL" id="NLP82572.1"/>
    </source>
</evidence>
<dbReference type="Proteomes" id="UP001429745">
    <property type="component" value="Unassembled WGS sequence"/>
</dbReference>
<dbReference type="EMBL" id="JABACI010000001">
    <property type="protein sequence ID" value="NLP82572.1"/>
    <property type="molecule type" value="Genomic_DNA"/>
</dbReference>
<dbReference type="RefSeq" id="WP_168911064.1">
    <property type="nucleotide sequence ID" value="NZ_JABACI010000001.1"/>
</dbReference>
<keyword evidence="2" id="KW-1185">Reference proteome</keyword>
<reference evidence="1 2" key="1">
    <citation type="submission" date="2020-04" db="EMBL/GenBank/DDBJ databases">
        <title>CFH 90308 Microbacterium sp.</title>
        <authorList>
            <person name="Nie G."/>
            <person name="Ming H."/>
            <person name="Xia T."/>
        </authorList>
    </citation>
    <scope>NUCLEOTIDE SEQUENCE [LARGE SCALE GENOMIC DNA]</scope>
    <source>
        <strain evidence="1 2">CFH 90308</strain>
    </source>
</reference>
<name>A0ABX1K6G2_9MICO</name>
<proteinExistence type="predicted"/>
<sequence>MPSVLRIPGTLIQGVPTPKASTLLQDVSAGPLVLIYPGSPFAPLESLPAVSGPVANLAAELAAATIGGDPGSPTITNAIAPGSVKMKAELTAKGGIHVMNSLSAQASPYEPVDISLGSAELLAFINANPTHDYYLGAWYRVTRIGPYASNPHHFAGLQKGNPVGTAGDRWLTVGPTSTSSQAYAPTSASGLRLGPVERRDGSGGAYTFFAGIGTTDAPASFVALNRLVRLGAASIGQVNGLSSIVVYRLYLEDLTASGRSFADVAAEDHDEYVAEILTPGGVYYGDSWSNPATVLP</sequence>
<protein>
    <submittedName>
        <fullName evidence="1">Uncharacterized protein</fullName>
    </submittedName>
</protein>
<comment type="caution">
    <text evidence="1">The sequence shown here is derived from an EMBL/GenBank/DDBJ whole genome shotgun (WGS) entry which is preliminary data.</text>
</comment>
<gene>
    <name evidence="1" type="ORF">HF576_01800</name>
</gene>
<evidence type="ECO:0000313" key="2">
    <source>
        <dbReference type="Proteomes" id="UP001429745"/>
    </source>
</evidence>